<protein>
    <submittedName>
        <fullName evidence="1">Uncharacterized protein</fullName>
    </submittedName>
</protein>
<sequence>MPALVKARMSLGMQEEEMRSSIRLLRKVSRQRRIEVQAWLRWHSCQNGRADTWRVHSTQAFGKIHPQCHSASRVDTPNQQISAIASEIPRKPSWCVYLDRSLGGFTSCRFGENQSPQYETPWHE</sequence>
<evidence type="ECO:0000313" key="2">
    <source>
        <dbReference type="Proteomes" id="UP000784294"/>
    </source>
</evidence>
<name>A0A448WYS1_9PLAT</name>
<organism evidence="1 2">
    <name type="scientific">Protopolystoma xenopodis</name>
    <dbReference type="NCBI Taxonomy" id="117903"/>
    <lineage>
        <taxon>Eukaryota</taxon>
        <taxon>Metazoa</taxon>
        <taxon>Spiralia</taxon>
        <taxon>Lophotrochozoa</taxon>
        <taxon>Platyhelminthes</taxon>
        <taxon>Monogenea</taxon>
        <taxon>Polyopisthocotylea</taxon>
        <taxon>Polystomatidea</taxon>
        <taxon>Polystomatidae</taxon>
        <taxon>Protopolystoma</taxon>
    </lineage>
</organism>
<gene>
    <name evidence="1" type="ORF">PXEA_LOCUS17181</name>
</gene>
<comment type="caution">
    <text evidence="1">The sequence shown here is derived from an EMBL/GenBank/DDBJ whole genome shotgun (WGS) entry which is preliminary data.</text>
</comment>
<dbReference type="Proteomes" id="UP000784294">
    <property type="component" value="Unassembled WGS sequence"/>
</dbReference>
<evidence type="ECO:0000313" key="1">
    <source>
        <dbReference type="EMBL" id="VEL23741.1"/>
    </source>
</evidence>
<reference evidence="1" key="1">
    <citation type="submission" date="2018-11" db="EMBL/GenBank/DDBJ databases">
        <authorList>
            <consortium name="Pathogen Informatics"/>
        </authorList>
    </citation>
    <scope>NUCLEOTIDE SEQUENCE</scope>
</reference>
<keyword evidence="2" id="KW-1185">Reference proteome</keyword>
<accession>A0A448WYS1</accession>
<proteinExistence type="predicted"/>
<dbReference type="AlphaFoldDB" id="A0A448WYS1"/>
<dbReference type="EMBL" id="CAAALY010063628">
    <property type="protein sequence ID" value="VEL23741.1"/>
    <property type="molecule type" value="Genomic_DNA"/>
</dbReference>